<evidence type="ECO:0000256" key="14">
    <source>
        <dbReference type="SAM" id="Phobius"/>
    </source>
</evidence>
<dbReference type="PANTHER" id="PTHR33843">
    <property type="entry name" value="ASCORBATE-SPECIFIC PTS SYSTEM EIIC COMPONENT"/>
    <property type="match status" value="1"/>
</dbReference>
<evidence type="ECO:0000256" key="7">
    <source>
        <dbReference type="ARBA" id="ARBA00022692"/>
    </source>
</evidence>
<keyword evidence="5" id="KW-0762">Sugar transport</keyword>
<keyword evidence="9 14" id="KW-0472">Membrane</keyword>
<keyword evidence="7 14" id="KW-0812">Transmembrane</keyword>
<evidence type="ECO:0000256" key="6">
    <source>
        <dbReference type="ARBA" id="ARBA00022683"/>
    </source>
</evidence>
<dbReference type="EMBL" id="AP021906">
    <property type="protein sequence ID" value="BBP89842.1"/>
    <property type="molecule type" value="Genomic_DNA"/>
</dbReference>
<evidence type="ECO:0000256" key="9">
    <source>
        <dbReference type="ARBA" id="ARBA00023136"/>
    </source>
</evidence>
<evidence type="ECO:0000256" key="12">
    <source>
        <dbReference type="ARBA" id="ARBA00039702"/>
    </source>
</evidence>
<comment type="function">
    <text evidence="10">The phosphoenolpyruvate-dependent sugar phosphotransferase system (sugar PTS), a major carbohydrate active transport system, catalyzes the phosphorylation of incoming sugar substrates concomitantly with their translocation across the cell membrane. The enzyme II UlaABC PTS system is involved in ascorbate transport.</text>
</comment>
<keyword evidence="4" id="KW-1003">Cell membrane</keyword>
<proteinExistence type="inferred from homology"/>
<evidence type="ECO:0000256" key="13">
    <source>
        <dbReference type="ARBA" id="ARBA00042859"/>
    </source>
</evidence>
<comment type="subcellular location">
    <subcellularLocation>
        <location evidence="1">Cell membrane</location>
        <topology evidence="1">Multi-pass membrane protein</topology>
    </subcellularLocation>
</comment>
<dbReference type="Pfam" id="PF03611">
    <property type="entry name" value="EIIC-GAT"/>
    <property type="match status" value="1"/>
</dbReference>
<keyword evidence="3" id="KW-0813">Transport</keyword>
<evidence type="ECO:0000256" key="10">
    <source>
        <dbReference type="ARBA" id="ARBA00037387"/>
    </source>
</evidence>
<feature type="transmembrane region" description="Helical" evidence="14">
    <location>
        <begin position="43"/>
        <end position="63"/>
    </location>
</feature>
<evidence type="ECO:0000256" key="8">
    <source>
        <dbReference type="ARBA" id="ARBA00022989"/>
    </source>
</evidence>
<dbReference type="PANTHER" id="PTHR33843:SF4">
    <property type="entry name" value="ASCORBATE-SPECIFIC PTS SYSTEM EIIC COMPONENT"/>
    <property type="match status" value="1"/>
</dbReference>
<comment type="similarity">
    <text evidence="11">Belongs to the UlaA family.</text>
</comment>
<evidence type="ECO:0000256" key="2">
    <source>
        <dbReference type="ARBA" id="ARBA00011738"/>
    </source>
</evidence>
<dbReference type="AlphaFoldDB" id="A0A5S9MB69"/>
<keyword evidence="6" id="KW-0598">Phosphotransferase system</keyword>
<dbReference type="InterPro" id="IPR004703">
    <property type="entry name" value="PTS_sugar-sp_permease"/>
</dbReference>
<dbReference type="GO" id="GO:0005886">
    <property type="term" value="C:plasma membrane"/>
    <property type="evidence" value="ECO:0007669"/>
    <property type="project" value="UniProtKB-SubCell"/>
</dbReference>
<evidence type="ECO:0000256" key="3">
    <source>
        <dbReference type="ARBA" id="ARBA00022448"/>
    </source>
</evidence>
<organism evidence="15 16">
    <name type="scientific">Bacillus safensis</name>
    <dbReference type="NCBI Taxonomy" id="561879"/>
    <lineage>
        <taxon>Bacteria</taxon>
        <taxon>Bacillati</taxon>
        <taxon>Bacillota</taxon>
        <taxon>Bacilli</taxon>
        <taxon>Bacillales</taxon>
        <taxon>Bacillaceae</taxon>
        <taxon>Bacillus</taxon>
    </lineage>
</organism>
<dbReference type="GO" id="GO:0009401">
    <property type="term" value="P:phosphoenolpyruvate-dependent sugar phosphotransferase system"/>
    <property type="evidence" value="ECO:0007669"/>
    <property type="project" value="UniProtKB-KW"/>
</dbReference>
<dbReference type="Proteomes" id="UP000464658">
    <property type="component" value="Chromosome"/>
</dbReference>
<evidence type="ECO:0000313" key="16">
    <source>
        <dbReference type="Proteomes" id="UP000464658"/>
    </source>
</evidence>
<reference evidence="15 16" key="1">
    <citation type="submission" date="2019-12" db="EMBL/GenBank/DDBJ databases">
        <title>Full genome sequence of a Bacillus safensis strain isolated from commercially available natto in Indonesia.</title>
        <authorList>
            <person name="Yoshida M."/>
            <person name="Uomi M."/>
            <person name="Waturangi D."/>
            <person name="Ekaputri J.J."/>
            <person name="Setiamarga D.H.E."/>
        </authorList>
    </citation>
    <scope>NUCLEOTIDE SEQUENCE [LARGE SCALE GENOMIC DNA]</scope>
    <source>
        <strain evidence="15 16">IDN1</strain>
    </source>
</reference>
<protein>
    <recommendedName>
        <fullName evidence="12">Ascorbate-specific PTS system EIIC component</fullName>
    </recommendedName>
    <alternativeName>
        <fullName evidence="13">Ascorbate-specific permease IIC component UlaA</fullName>
    </alternativeName>
</protein>
<evidence type="ECO:0000256" key="5">
    <source>
        <dbReference type="ARBA" id="ARBA00022597"/>
    </source>
</evidence>
<dbReference type="InterPro" id="IPR051562">
    <property type="entry name" value="Ascorbate-PTS_EIIC"/>
</dbReference>
<gene>
    <name evidence="15" type="ORF">BsIDN1_34600</name>
</gene>
<evidence type="ECO:0000256" key="1">
    <source>
        <dbReference type="ARBA" id="ARBA00004651"/>
    </source>
</evidence>
<feature type="transmembrane region" description="Helical" evidence="14">
    <location>
        <begin position="12"/>
        <end position="37"/>
    </location>
</feature>
<name>A0A5S9MB69_BACIA</name>
<evidence type="ECO:0000256" key="4">
    <source>
        <dbReference type="ARBA" id="ARBA00022475"/>
    </source>
</evidence>
<evidence type="ECO:0000313" key="15">
    <source>
        <dbReference type="EMBL" id="BBP89842.1"/>
    </source>
</evidence>
<keyword evidence="8 14" id="KW-1133">Transmembrane helix</keyword>
<comment type="subunit">
    <text evidence="2">Homodimer.</text>
</comment>
<evidence type="ECO:0000256" key="11">
    <source>
        <dbReference type="ARBA" id="ARBA00038218"/>
    </source>
</evidence>
<accession>A0A5S9MB69</accession>
<sequence length="65" mass="6620">MYGNATGGVRGAVAGAFVNGLLLSFLPACLLPVLGALGFEGTTFGDTDFGIIGILIGLIKFLFQL</sequence>